<keyword evidence="1" id="KW-0547">Nucleotide-binding</keyword>
<dbReference type="Pfam" id="PF00735">
    <property type="entry name" value="Septin"/>
    <property type="match status" value="1"/>
</dbReference>
<keyword evidence="5" id="KW-1185">Reference proteome</keyword>
<dbReference type="GO" id="GO:0005525">
    <property type="term" value="F:GTP binding"/>
    <property type="evidence" value="ECO:0007669"/>
    <property type="project" value="UniProtKB-KW"/>
</dbReference>
<evidence type="ECO:0000313" key="4">
    <source>
        <dbReference type="EMBL" id="RDB28377.1"/>
    </source>
</evidence>
<sequence>MEYSIDTREAWVTGQHMNAWACRVRILKIALKPTHWLNADALMLSSFSQSAEIMPKSSHRKKWNAKERRPGDSVMPDPRDTDLVIPVMGSSGVGKSTFINSVIALAQVRQGSASVGHDLRSRTTNVEHFTVPLPRDPSRRLVFVDTPGFDDTYVEDSEILRRIAVWLAKSYSDNMKLAGVVYLHEISQPRMMGTPLKNLEMFRHLCGDKAVQNVILATTKWDEVTEDVGSRREKQLVEKYWKHMLDLGSGMCRFLRTPESAWEIVNLILDRVQHSTVDSLQIQVELVDLRKIIPETEAGRTLRCTLEELLVSEKKVAEQLRRDGGTKKDSRLWETFSEHQAKIQSTLNQIQELKIPLSRRITSFLSNRP</sequence>
<organism evidence="4 5">
    <name type="scientific">Hypsizygus marmoreus</name>
    <name type="common">White beech mushroom</name>
    <name type="synonym">Agaricus marmoreus</name>
    <dbReference type="NCBI Taxonomy" id="39966"/>
    <lineage>
        <taxon>Eukaryota</taxon>
        <taxon>Fungi</taxon>
        <taxon>Dikarya</taxon>
        <taxon>Basidiomycota</taxon>
        <taxon>Agaricomycotina</taxon>
        <taxon>Agaricomycetes</taxon>
        <taxon>Agaricomycetidae</taxon>
        <taxon>Agaricales</taxon>
        <taxon>Tricholomatineae</taxon>
        <taxon>Lyophyllaceae</taxon>
        <taxon>Hypsizygus</taxon>
    </lineage>
</organism>
<feature type="compositionally biased region" description="Basic and acidic residues" evidence="2">
    <location>
        <begin position="64"/>
        <end position="80"/>
    </location>
</feature>
<dbReference type="InterPro" id="IPR030379">
    <property type="entry name" value="G_SEPTIN_dom"/>
</dbReference>
<evidence type="ECO:0000313" key="5">
    <source>
        <dbReference type="Proteomes" id="UP000076154"/>
    </source>
</evidence>
<reference evidence="4" key="1">
    <citation type="submission" date="2018-04" db="EMBL/GenBank/DDBJ databases">
        <title>Whole genome sequencing of Hypsizygus marmoreus.</title>
        <authorList>
            <person name="Choi I.-G."/>
            <person name="Min B."/>
            <person name="Kim J.-G."/>
            <person name="Kim S."/>
            <person name="Oh Y.-L."/>
            <person name="Kong W.-S."/>
            <person name="Park H."/>
            <person name="Jeong J."/>
            <person name="Song E.-S."/>
        </authorList>
    </citation>
    <scope>NUCLEOTIDE SEQUENCE [LARGE SCALE GENOMIC DNA]</scope>
    <source>
        <strain evidence="4">51987-8</strain>
    </source>
</reference>
<gene>
    <name evidence="4" type="ORF">Hypma_015573</name>
</gene>
<dbReference type="OrthoDB" id="8954335at2759"/>
<evidence type="ECO:0000256" key="1">
    <source>
        <dbReference type="RuleBase" id="RU004560"/>
    </source>
</evidence>
<dbReference type="STRING" id="39966.A0A369K6E8"/>
<comment type="caution">
    <text evidence="4">The sequence shown here is derived from an EMBL/GenBank/DDBJ whole genome shotgun (WGS) entry which is preliminary data.</text>
</comment>
<dbReference type="AlphaFoldDB" id="A0A369K6E8"/>
<evidence type="ECO:0000259" key="3">
    <source>
        <dbReference type="Pfam" id="PF00735"/>
    </source>
</evidence>
<dbReference type="EMBL" id="LUEZ02000010">
    <property type="protein sequence ID" value="RDB28377.1"/>
    <property type="molecule type" value="Genomic_DNA"/>
</dbReference>
<proteinExistence type="inferred from homology"/>
<dbReference type="Gene3D" id="3.40.50.300">
    <property type="entry name" value="P-loop containing nucleotide triphosphate hydrolases"/>
    <property type="match status" value="1"/>
</dbReference>
<protein>
    <recommendedName>
        <fullName evidence="3">Septin-type G domain-containing protein</fullName>
    </recommendedName>
</protein>
<dbReference type="Proteomes" id="UP000076154">
    <property type="component" value="Unassembled WGS sequence"/>
</dbReference>
<dbReference type="CDD" id="cd00882">
    <property type="entry name" value="Ras_like_GTPase"/>
    <property type="match status" value="1"/>
</dbReference>
<dbReference type="InterPro" id="IPR027417">
    <property type="entry name" value="P-loop_NTPase"/>
</dbReference>
<name>A0A369K6E8_HYPMA</name>
<accession>A0A369K6E8</accession>
<keyword evidence="1" id="KW-0342">GTP-binding</keyword>
<feature type="region of interest" description="Disordered" evidence="2">
    <location>
        <begin position="56"/>
        <end position="80"/>
    </location>
</feature>
<dbReference type="SUPFAM" id="SSF52540">
    <property type="entry name" value="P-loop containing nucleoside triphosphate hydrolases"/>
    <property type="match status" value="1"/>
</dbReference>
<feature type="domain" description="Septin-type G" evidence="3">
    <location>
        <begin position="81"/>
        <end position="175"/>
    </location>
</feature>
<dbReference type="InParanoid" id="A0A369K6E8"/>
<comment type="similarity">
    <text evidence="1">Belongs to the TRAFAC class TrmE-Era-EngA-EngB-Septin-like GTPase superfamily. Septin GTPase family.</text>
</comment>
<evidence type="ECO:0000256" key="2">
    <source>
        <dbReference type="SAM" id="MobiDB-lite"/>
    </source>
</evidence>